<dbReference type="InterPro" id="IPR029058">
    <property type="entry name" value="AB_hydrolase_fold"/>
</dbReference>
<dbReference type="Gene3D" id="3.40.50.1820">
    <property type="entry name" value="alpha/beta hydrolase"/>
    <property type="match status" value="1"/>
</dbReference>
<protein>
    <recommendedName>
        <fullName evidence="2">Alpha/beta hydrolase fold-3 domain-containing protein</fullName>
    </recommendedName>
</protein>
<feature type="domain" description="Alpha/beta hydrolase fold-3" evidence="2">
    <location>
        <begin position="152"/>
        <end position="203"/>
    </location>
</feature>
<proteinExistence type="predicted"/>
<comment type="caution">
    <text evidence="3">The sequence shown here is derived from an EMBL/GenBank/DDBJ whole genome shotgun (WGS) entry which is preliminary data.</text>
</comment>
<dbReference type="GO" id="GO:0016787">
    <property type="term" value="F:hydrolase activity"/>
    <property type="evidence" value="ECO:0007669"/>
    <property type="project" value="InterPro"/>
</dbReference>
<gene>
    <name evidence="3" type="ORF">CPB84DRAFT_1747448</name>
</gene>
<keyword evidence="1" id="KW-0472">Membrane</keyword>
<keyword evidence="4" id="KW-1185">Reference proteome</keyword>
<sequence length="477" mass="53875">MAVAKTIEERNRLSLWEKVELLKTYVLTYGNAIAFPLAWALLTWPFSPYGRAKSWKRILADKFLLTLVTHLNRRQMRSFLGPTSKHYINFCEKEGLEPVVEEIGTDYKLLWIGPKRNDRALLYLHDISRKAWRGEGNLQESLFWILSFITALMPDAHFPTQLEQLVVAIQHIIDSGVKPENFQLVGDSAGGALIHAVMLHMEHPLDGITKLKLPAPLAGGFMLSLGATLINKDGCLSTNDGKGDFLNGRTIEYWGNDKPTKVPEDWLEGSDKHIKRILISAGEENGAHNDPYTDFLVNEKEDKQSIVRSIGLISSRKVRTHGNTRTDFEGFSIIWSIHRNLKGDANVISYLRSAGFSLRPHWDIIHGGAFTANSNISEGVWPWQGTIKVTGDLGWEYPSAPAIIAYCAFPWTEYVLQLLSPWQYLTPNPRDGVQSYAENARKDVVPPKEKLMEKQPLTALCLEKFIFRVNSNDLPVV</sequence>
<dbReference type="Pfam" id="PF07859">
    <property type="entry name" value="Abhydrolase_3"/>
    <property type="match status" value="1"/>
</dbReference>
<name>A0A9P5NQE5_GYMJU</name>
<accession>A0A9P5NQE5</accession>
<reference evidence="3" key="1">
    <citation type="submission" date="2020-11" db="EMBL/GenBank/DDBJ databases">
        <authorList>
            <consortium name="DOE Joint Genome Institute"/>
            <person name="Ahrendt S."/>
            <person name="Riley R."/>
            <person name="Andreopoulos W."/>
            <person name="LaButti K."/>
            <person name="Pangilinan J."/>
            <person name="Ruiz-duenas F.J."/>
            <person name="Barrasa J.M."/>
            <person name="Sanchez-Garcia M."/>
            <person name="Camarero S."/>
            <person name="Miyauchi S."/>
            <person name="Serrano A."/>
            <person name="Linde D."/>
            <person name="Babiker R."/>
            <person name="Drula E."/>
            <person name="Ayuso-Fernandez I."/>
            <person name="Pacheco R."/>
            <person name="Padilla G."/>
            <person name="Ferreira P."/>
            <person name="Barriuso J."/>
            <person name="Kellner H."/>
            <person name="Castanera R."/>
            <person name="Alfaro M."/>
            <person name="Ramirez L."/>
            <person name="Pisabarro A.G."/>
            <person name="Kuo A."/>
            <person name="Tritt A."/>
            <person name="Lipzen A."/>
            <person name="He G."/>
            <person name="Yan M."/>
            <person name="Ng V."/>
            <person name="Cullen D."/>
            <person name="Martin F."/>
            <person name="Rosso M.-N."/>
            <person name="Henrissat B."/>
            <person name="Hibbett D."/>
            <person name="Martinez A.T."/>
            <person name="Grigoriev I.V."/>
        </authorList>
    </citation>
    <scope>NUCLEOTIDE SEQUENCE</scope>
    <source>
        <strain evidence="3">AH 44721</strain>
    </source>
</reference>
<evidence type="ECO:0000313" key="3">
    <source>
        <dbReference type="EMBL" id="KAF8900448.1"/>
    </source>
</evidence>
<organism evidence="3 4">
    <name type="scientific">Gymnopilus junonius</name>
    <name type="common">Spectacular rustgill mushroom</name>
    <name type="synonym">Gymnopilus spectabilis subsp. junonius</name>
    <dbReference type="NCBI Taxonomy" id="109634"/>
    <lineage>
        <taxon>Eukaryota</taxon>
        <taxon>Fungi</taxon>
        <taxon>Dikarya</taxon>
        <taxon>Basidiomycota</taxon>
        <taxon>Agaricomycotina</taxon>
        <taxon>Agaricomycetes</taxon>
        <taxon>Agaricomycetidae</taxon>
        <taxon>Agaricales</taxon>
        <taxon>Agaricineae</taxon>
        <taxon>Hymenogastraceae</taxon>
        <taxon>Gymnopilus</taxon>
    </lineage>
</organism>
<dbReference type="EMBL" id="JADNYJ010000047">
    <property type="protein sequence ID" value="KAF8900448.1"/>
    <property type="molecule type" value="Genomic_DNA"/>
</dbReference>
<evidence type="ECO:0000259" key="2">
    <source>
        <dbReference type="Pfam" id="PF07859"/>
    </source>
</evidence>
<dbReference type="OrthoDB" id="2152029at2759"/>
<feature type="transmembrane region" description="Helical" evidence="1">
    <location>
        <begin position="26"/>
        <end position="47"/>
    </location>
</feature>
<dbReference type="AlphaFoldDB" id="A0A9P5NQE5"/>
<dbReference type="InterPro" id="IPR013094">
    <property type="entry name" value="AB_hydrolase_3"/>
</dbReference>
<evidence type="ECO:0000313" key="4">
    <source>
        <dbReference type="Proteomes" id="UP000724874"/>
    </source>
</evidence>
<dbReference type="Proteomes" id="UP000724874">
    <property type="component" value="Unassembled WGS sequence"/>
</dbReference>
<evidence type="ECO:0000256" key="1">
    <source>
        <dbReference type="SAM" id="Phobius"/>
    </source>
</evidence>
<dbReference type="SUPFAM" id="SSF53474">
    <property type="entry name" value="alpha/beta-Hydrolases"/>
    <property type="match status" value="1"/>
</dbReference>
<keyword evidence="1" id="KW-0812">Transmembrane</keyword>
<keyword evidence="1" id="KW-1133">Transmembrane helix</keyword>